<keyword evidence="4" id="KW-0378">Hydrolase</keyword>
<dbReference type="AlphaFoldDB" id="A0A0F5JCM4"/>
<dbReference type="InterPro" id="IPR022764">
    <property type="entry name" value="Peptidase_S54_rhomboid_dom"/>
</dbReference>
<dbReference type="Pfam" id="PF20216">
    <property type="entry name" value="DUF6576"/>
    <property type="match status" value="1"/>
</dbReference>
<dbReference type="HOGENOM" id="CLU_055068_4_0_10"/>
<sequence length="295" mass="33765">MQTMESIFTNLKNTFRAGNILAKLIYINVGLFILIRLMGVIFLLFNIPGISFLQYLQMPSSPELLLYRPWTVITYMFTHFDFLHILFNMLWLYWFGGLFLSFFSERQLGGLYLLGGIAGAVLFMLAYNIFPYFQTVASSSYLMGASASVMAIVFAVSFYRKDLEINLFLIGRVKLIYLALFTFVIDLLAITSDNAGGHIAHIGGALFGIWFAMRIKKGKDLTAPMNRLLDWVVNLGKRKPKMKVTYKRAETDYEYNARKNRESADLDAILDKLKRSGYESLSADEKRQLFDASKK</sequence>
<comment type="subcellular location">
    <subcellularLocation>
        <location evidence="1">Membrane</location>
        <topology evidence="1">Multi-pass membrane protein</topology>
    </subcellularLocation>
</comment>
<dbReference type="PANTHER" id="PTHR43731:SF14">
    <property type="entry name" value="PRESENILIN-ASSOCIATED RHOMBOID-LIKE PROTEIN, MITOCHONDRIAL"/>
    <property type="match status" value="1"/>
</dbReference>
<keyword evidence="11" id="KW-1185">Reference proteome</keyword>
<evidence type="ECO:0000256" key="2">
    <source>
        <dbReference type="ARBA" id="ARBA00009045"/>
    </source>
</evidence>
<evidence type="ECO:0000313" key="10">
    <source>
        <dbReference type="EMBL" id="KKB55197.1"/>
    </source>
</evidence>
<dbReference type="InterPro" id="IPR035952">
    <property type="entry name" value="Rhomboid-like_sf"/>
</dbReference>
<feature type="transmembrane region" description="Helical" evidence="7">
    <location>
        <begin position="20"/>
        <end position="45"/>
    </location>
</feature>
<feature type="domain" description="DUF6576" evidence="9">
    <location>
        <begin position="252"/>
        <end position="295"/>
    </location>
</feature>
<evidence type="ECO:0000256" key="4">
    <source>
        <dbReference type="ARBA" id="ARBA00022801"/>
    </source>
</evidence>
<organism evidence="10 11">
    <name type="scientific">Parabacteroides gordonii MS-1 = DSM 23371</name>
    <dbReference type="NCBI Taxonomy" id="1203610"/>
    <lineage>
        <taxon>Bacteria</taxon>
        <taxon>Pseudomonadati</taxon>
        <taxon>Bacteroidota</taxon>
        <taxon>Bacteroidia</taxon>
        <taxon>Bacteroidales</taxon>
        <taxon>Tannerellaceae</taxon>
        <taxon>Parabacteroides</taxon>
    </lineage>
</organism>
<dbReference type="Proteomes" id="UP000033035">
    <property type="component" value="Unassembled WGS sequence"/>
</dbReference>
<reference evidence="10 11" key="1">
    <citation type="submission" date="2013-04" db="EMBL/GenBank/DDBJ databases">
        <title>The Genome Sequence of Parabacteroides gordonii DSM 23371.</title>
        <authorList>
            <consortium name="The Broad Institute Genomics Platform"/>
            <person name="Earl A."/>
            <person name="Ward D."/>
            <person name="Feldgarden M."/>
            <person name="Gevers D."/>
            <person name="Martens E."/>
            <person name="Sakamoto M."/>
            <person name="Benno Y."/>
            <person name="Suzuki N."/>
            <person name="Matsunaga N."/>
            <person name="Koshihara K."/>
            <person name="Seki M."/>
            <person name="Komiya H."/>
            <person name="Walker B."/>
            <person name="Young S."/>
            <person name="Zeng Q."/>
            <person name="Gargeya S."/>
            <person name="Fitzgerald M."/>
            <person name="Haas B."/>
            <person name="Abouelleil A."/>
            <person name="Allen A.W."/>
            <person name="Alvarado L."/>
            <person name="Arachchi H.M."/>
            <person name="Berlin A.M."/>
            <person name="Chapman S.B."/>
            <person name="Gainer-Dewar J."/>
            <person name="Goldberg J."/>
            <person name="Griggs A."/>
            <person name="Gujja S."/>
            <person name="Hansen M."/>
            <person name="Howarth C."/>
            <person name="Imamovic A."/>
            <person name="Ireland A."/>
            <person name="Larimer J."/>
            <person name="McCowan C."/>
            <person name="Murphy C."/>
            <person name="Pearson M."/>
            <person name="Poon T.W."/>
            <person name="Priest M."/>
            <person name="Roberts A."/>
            <person name="Saif S."/>
            <person name="Shea T."/>
            <person name="Sisk P."/>
            <person name="Sykes S."/>
            <person name="Wortman J."/>
            <person name="Nusbaum C."/>
            <person name="Birren B."/>
        </authorList>
    </citation>
    <scope>NUCLEOTIDE SEQUENCE [LARGE SCALE GENOMIC DNA]</scope>
    <source>
        <strain evidence="10 11">MS-1</strain>
    </source>
</reference>
<accession>A0A0F5JCM4</accession>
<dbReference type="PATRIC" id="fig|1203610.3.peg.2721"/>
<dbReference type="PANTHER" id="PTHR43731">
    <property type="entry name" value="RHOMBOID PROTEASE"/>
    <property type="match status" value="1"/>
</dbReference>
<feature type="transmembrane region" description="Helical" evidence="7">
    <location>
        <begin position="110"/>
        <end position="129"/>
    </location>
</feature>
<keyword evidence="3 7" id="KW-0812">Transmembrane</keyword>
<feature type="transmembrane region" description="Helical" evidence="7">
    <location>
        <begin position="196"/>
        <end position="213"/>
    </location>
</feature>
<dbReference type="STRING" id="1203610.HMPREF1536_02654"/>
<keyword evidence="5 7" id="KW-1133">Transmembrane helix</keyword>
<evidence type="ECO:0000256" key="5">
    <source>
        <dbReference type="ARBA" id="ARBA00022989"/>
    </source>
</evidence>
<name>A0A0F5JCM4_9BACT</name>
<dbReference type="Pfam" id="PF01694">
    <property type="entry name" value="Rhomboid"/>
    <property type="match status" value="1"/>
</dbReference>
<evidence type="ECO:0000313" key="11">
    <source>
        <dbReference type="Proteomes" id="UP000033035"/>
    </source>
</evidence>
<evidence type="ECO:0000256" key="6">
    <source>
        <dbReference type="ARBA" id="ARBA00023136"/>
    </source>
</evidence>
<feature type="transmembrane region" description="Helical" evidence="7">
    <location>
        <begin position="171"/>
        <end position="190"/>
    </location>
</feature>
<dbReference type="GO" id="GO:0016020">
    <property type="term" value="C:membrane"/>
    <property type="evidence" value="ECO:0007669"/>
    <property type="project" value="UniProtKB-SubCell"/>
</dbReference>
<evidence type="ECO:0000259" key="8">
    <source>
        <dbReference type="Pfam" id="PF01694"/>
    </source>
</evidence>
<dbReference type="EMBL" id="AQHW01000015">
    <property type="protein sequence ID" value="KKB55197.1"/>
    <property type="molecule type" value="Genomic_DNA"/>
</dbReference>
<keyword evidence="6 7" id="KW-0472">Membrane</keyword>
<evidence type="ECO:0000256" key="3">
    <source>
        <dbReference type="ARBA" id="ARBA00022692"/>
    </source>
</evidence>
<proteinExistence type="inferred from homology"/>
<dbReference type="InterPro" id="IPR050925">
    <property type="entry name" value="Rhomboid_protease_S54"/>
</dbReference>
<comment type="similarity">
    <text evidence="2">Belongs to the peptidase S54 family.</text>
</comment>
<evidence type="ECO:0000256" key="1">
    <source>
        <dbReference type="ARBA" id="ARBA00004141"/>
    </source>
</evidence>
<protein>
    <submittedName>
        <fullName evidence="10">Uncharacterized protein</fullName>
    </submittedName>
</protein>
<dbReference type="Gene3D" id="1.20.1540.10">
    <property type="entry name" value="Rhomboid-like"/>
    <property type="match status" value="1"/>
</dbReference>
<evidence type="ECO:0000256" key="7">
    <source>
        <dbReference type="SAM" id="Phobius"/>
    </source>
</evidence>
<dbReference type="SUPFAM" id="SSF144091">
    <property type="entry name" value="Rhomboid-like"/>
    <property type="match status" value="1"/>
</dbReference>
<feature type="domain" description="Peptidase S54 rhomboid" evidence="8">
    <location>
        <begin position="69"/>
        <end position="213"/>
    </location>
</feature>
<evidence type="ECO:0000259" key="9">
    <source>
        <dbReference type="Pfam" id="PF20216"/>
    </source>
</evidence>
<comment type="caution">
    <text evidence="10">The sequence shown here is derived from an EMBL/GenBank/DDBJ whole genome shotgun (WGS) entry which is preliminary data.</text>
</comment>
<gene>
    <name evidence="10" type="ORF">HMPREF1536_02654</name>
</gene>
<feature type="transmembrane region" description="Helical" evidence="7">
    <location>
        <begin position="141"/>
        <end position="159"/>
    </location>
</feature>
<dbReference type="GO" id="GO:0004252">
    <property type="term" value="F:serine-type endopeptidase activity"/>
    <property type="evidence" value="ECO:0007669"/>
    <property type="project" value="InterPro"/>
</dbReference>
<feature type="transmembrane region" description="Helical" evidence="7">
    <location>
        <begin position="82"/>
        <end position="103"/>
    </location>
</feature>
<dbReference type="InterPro" id="IPR046483">
    <property type="entry name" value="DUF6576"/>
</dbReference>